<reference evidence="7" key="1">
    <citation type="submission" date="2016-06" db="EMBL/GenBank/DDBJ databases">
        <title>Parallel loss of symbiosis genes in relatives of nitrogen-fixing non-legume Parasponia.</title>
        <authorList>
            <person name="Van Velzen R."/>
            <person name="Holmer R."/>
            <person name="Bu F."/>
            <person name="Rutten L."/>
            <person name="Van Zeijl A."/>
            <person name="Liu W."/>
            <person name="Santuari L."/>
            <person name="Cao Q."/>
            <person name="Sharma T."/>
            <person name="Shen D."/>
            <person name="Roswanjaya Y."/>
            <person name="Wardhani T."/>
            <person name="Kalhor M.S."/>
            <person name="Jansen J."/>
            <person name="Van den Hoogen J."/>
            <person name="Gungor B."/>
            <person name="Hartog M."/>
            <person name="Hontelez J."/>
            <person name="Verver J."/>
            <person name="Yang W.-C."/>
            <person name="Schijlen E."/>
            <person name="Repin R."/>
            <person name="Schilthuizen M."/>
            <person name="Schranz E."/>
            <person name="Heidstra R."/>
            <person name="Miyata K."/>
            <person name="Fedorova E."/>
            <person name="Kohlen W."/>
            <person name="Bisseling T."/>
            <person name="Smit S."/>
            <person name="Geurts R."/>
        </authorList>
    </citation>
    <scope>NUCLEOTIDE SEQUENCE [LARGE SCALE GENOMIC DNA]</scope>
    <source>
        <strain evidence="7">cv. WU1-14</strain>
    </source>
</reference>
<name>A0A2P5CIM3_PARAD</name>
<evidence type="ECO:0000313" key="6">
    <source>
        <dbReference type="EMBL" id="PON60902.1"/>
    </source>
</evidence>
<dbReference type="FunFam" id="3.40.50.2000:FF:000054">
    <property type="entry name" value="Glycosyltransferase"/>
    <property type="match status" value="1"/>
</dbReference>
<evidence type="ECO:0000313" key="7">
    <source>
        <dbReference type="Proteomes" id="UP000237105"/>
    </source>
</evidence>
<dbReference type="OrthoDB" id="5835829at2759"/>
<comment type="similarity">
    <text evidence="1 4">Belongs to the UDP-glycosyltransferase family.</text>
</comment>
<dbReference type="InterPro" id="IPR002213">
    <property type="entry name" value="UDP_glucos_trans"/>
</dbReference>
<organism evidence="6 7">
    <name type="scientific">Parasponia andersonii</name>
    <name type="common">Sponia andersonii</name>
    <dbReference type="NCBI Taxonomy" id="3476"/>
    <lineage>
        <taxon>Eukaryota</taxon>
        <taxon>Viridiplantae</taxon>
        <taxon>Streptophyta</taxon>
        <taxon>Embryophyta</taxon>
        <taxon>Tracheophyta</taxon>
        <taxon>Spermatophyta</taxon>
        <taxon>Magnoliopsida</taxon>
        <taxon>eudicotyledons</taxon>
        <taxon>Gunneridae</taxon>
        <taxon>Pentapetalae</taxon>
        <taxon>rosids</taxon>
        <taxon>fabids</taxon>
        <taxon>Rosales</taxon>
        <taxon>Cannabaceae</taxon>
        <taxon>Parasponia</taxon>
    </lineage>
</organism>
<sequence length="480" mass="52511">MDQTAHIAILPSPGISHLIPFAELAKRLALHHNFHVTCVIPTTTDDRSDLTKAILDSLPAAIDSIYLPPVNLDDLPNYAKPSAKLTLTITRSLPSLHRVLNSLLSTDNRLVAFLADPFGFEAIEVAKGLNISPYVFFPLNAMVLSVFFHLPKLDETVSVRFMRHLPDPIKLPGCVPLHGKDLFDTIQDRESENYKWFLNISKRLSLAEGIIVNSFLDLESAALKALQQTEEASGSTSKPPIYAVGPIVQTGLSTPKDESECLSWLGKQPCGSVLYVSFGSVGTLSSDQLTELAFGLEMSGQRFLWVVRRPNDESANAAYLGEGQSQLEPRDFLPNGFLERTRDKGLVVPSWAPQTQVLSHGSTGGFLSHCGWSSTLESVANGVPLIAWPLYAEQKANAVMLVEGLKVALRPKLEENGVVPREEIAKVVKVLMDKGSEEGKRVRDHMKELKDAAAKALSKDGSSTRALSDLAFTLKKRAIN</sequence>
<dbReference type="AlphaFoldDB" id="A0A2P5CIM3"/>
<evidence type="ECO:0000256" key="5">
    <source>
        <dbReference type="RuleBase" id="RU362057"/>
    </source>
</evidence>
<comment type="caution">
    <text evidence="6">The sequence shown here is derived from an EMBL/GenBank/DDBJ whole genome shotgun (WGS) entry which is preliminary data.</text>
</comment>
<dbReference type="PROSITE" id="PS00375">
    <property type="entry name" value="UDPGT"/>
    <property type="match status" value="1"/>
</dbReference>
<keyword evidence="7" id="KW-1185">Reference proteome</keyword>
<dbReference type="PANTHER" id="PTHR48046">
    <property type="entry name" value="UDP-GLYCOSYLTRANSFERASE 72E1"/>
    <property type="match status" value="1"/>
</dbReference>
<evidence type="ECO:0000256" key="2">
    <source>
        <dbReference type="ARBA" id="ARBA00022676"/>
    </source>
</evidence>
<dbReference type="Proteomes" id="UP000237105">
    <property type="component" value="Unassembled WGS sequence"/>
</dbReference>
<dbReference type="CDD" id="cd03784">
    <property type="entry name" value="GT1_Gtf-like"/>
    <property type="match status" value="1"/>
</dbReference>
<keyword evidence="2 4" id="KW-0328">Glycosyltransferase</keyword>
<dbReference type="EMBL" id="JXTB01000126">
    <property type="protein sequence ID" value="PON60902.1"/>
    <property type="molecule type" value="Genomic_DNA"/>
</dbReference>
<evidence type="ECO:0000256" key="1">
    <source>
        <dbReference type="ARBA" id="ARBA00009995"/>
    </source>
</evidence>
<dbReference type="SUPFAM" id="SSF53756">
    <property type="entry name" value="UDP-Glycosyltransferase/glycogen phosphorylase"/>
    <property type="match status" value="1"/>
</dbReference>
<proteinExistence type="inferred from homology"/>
<dbReference type="Pfam" id="PF00201">
    <property type="entry name" value="UDPGT"/>
    <property type="match status" value="1"/>
</dbReference>
<dbReference type="EC" id="2.4.1.-" evidence="5"/>
<gene>
    <name evidence="6" type="ORF">PanWU01x14_150310</name>
</gene>
<dbReference type="FunFam" id="3.40.50.2000:FF:000051">
    <property type="entry name" value="Glycosyltransferase"/>
    <property type="match status" value="1"/>
</dbReference>
<dbReference type="PANTHER" id="PTHR48046:SF6">
    <property type="entry name" value="GLYCOSYLTRANSFERASE"/>
    <property type="match status" value="1"/>
</dbReference>
<protein>
    <recommendedName>
        <fullName evidence="5">Glycosyltransferase</fullName>
        <ecNumber evidence="5">2.4.1.-</ecNumber>
    </recommendedName>
</protein>
<dbReference type="Gene3D" id="3.40.50.2000">
    <property type="entry name" value="Glycogen Phosphorylase B"/>
    <property type="match status" value="2"/>
</dbReference>
<evidence type="ECO:0000256" key="3">
    <source>
        <dbReference type="ARBA" id="ARBA00022679"/>
    </source>
</evidence>
<keyword evidence="3 4" id="KW-0808">Transferase</keyword>
<evidence type="ECO:0000256" key="4">
    <source>
        <dbReference type="RuleBase" id="RU003718"/>
    </source>
</evidence>
<dbReference type="InterPro" id="IPR035595">
    <property type="entry name" value="UDP_glycos_trans_CS"/>
</dbReference>
<dbReference type="GO" id="GO:0008194">
    <property type="term" value="F:UDP-glycosyltransferase activity"/>
    <property type="evidence" value="ECO:0007669"/>
    <property type="project" value="InterPro"/>
</dbReference>
<accession>A0A2P5CIM3</accession>